<dbReference type="PROSITE" id="PS50102">
    <property type="entry name" value="RRM"/>
    <property type="match status" value="6"/>
</dbReference>
<feature type="compositionally biased region" description="Acidic residues" evidence="6">
    <location>
        <begin position="295"/>
        <end position="317"/>
    </location>
</feature>
<evidence type="ECO:0000259" key="7">
    <source>
        <dbReference type="PROSITE" id="PS50102"/>
    </source>
</evidence>
<feature type="region of interest" description="Disordered" evidence="6">
    <location>
        <begin position="160"/>
        <end position="327"/>
    </location>
</feature>
<keyword evidence="3 5" id="KW-0694">RNA-binding</keyword>
<gene>
    <name evidence="8" type="ORF">PLOB_00011262</name>
</gene>
<evidence type="ECO:0000256" key="2">
    <source>
        <dbReference type="ARBA" id="ARBA00022737"/>
    </source>
</evidence>
<evidence type="ECO:0000256" key="4">
    <source>
        <dbReference type="ARBA" id="ARBA00023242"/>
    </source>
</evidence>
<keyword evidence="4" id="KW-0539">Nucleus</keyword>
<comment type="caution">
    <text evidence="8">The sequence shown here is derived from an EMBL/GenBank/DDBJ whole genome shotgun (WGS) entry which is preliminary data.</text>
</comment>
<feature type="compositionally biased region" description="Basic and acidic residues" evidence="6">
    <location>
        <begin position="188"/>
        <end position="197"/>
    </location>
</feature>
<dbReference type="Gene3D" id="3.30.70.330">
    <property type="match status" value="6"/>
</dbReference>
<evidence type="ECO:0000313" key="9">
    <source>
        <dbReference type="Proteomes" id="UP001159405"/>
    </source>
</evidence>
<dbReference type="InterPro" id="IPR000504">
    <property type="entry name" value="RRM_dom"/>
</dbReference>
<evidence type="ECO:0000256" key="1">
    <source>
        <dbReference type="ARBA" id="ARBA00004123"/>
    </source>
</evidence>
<dbReference type="InterPro" id="IPR051945">
    <property type="entry name" value="RRM_MRD1_RNA_proc_ribogen"/>
</dbReference>
<feature type="domain" description="RRM" evidence="7">
    <location>
        <begin position="742"/>
        <end position="825"/>
    </location>
</feature>
<keyword evidence="2" id="KW-0677">Repeat</keyword>
<dbReference type="CDD" id="cd12318">
    <property type="entry name" value="RRM5_RBM19_like"/>
    <property type="match status" value="1"/>
</dbReference>
<name>A0ABN8NC84_9CNID</name>
<feature type="region of interest" description="Disordered" evidence="6">
    <location>
        <begin position="93"/>
        <end position="130"/>
    </location>
</feature>
<feature type="compositionally biased region" description="Basic and acidic residues" evidence="6">
    <location>
        <begin position="318"/>
        <end position="327"/>
    </location>
</feature>
<feature type="compositionally biased region" description="Basic and acidic residues" evidence="6">
    <location>
        <begin position="708"/>
        <end position="727"/>
    </location>
</feature>
<dbReference type="Pfam" id="PF00076">
    <property type="entry name" value="RRM_1"/>
    <property type="match status" value="6"/>
</dbReference>
<dbReference type="InterPro" id="IPR034423">
    <property type="entry name" value="RBM19_RRM5"/>
</dbReference>
<feature type="compositionally biased region" description="Basic and acidic residues" evidence="6">
    <location>
        <begin position="113"/>
        <end position="130"/>
    </location>
</feature>
<sequence>MSRLIIKNLPKNLKEDRFRSIFAAKGELTDVKLCYTKDGKFRRYGFVGYKTDDLAKAALSYFNNSYIDTSKIFVDVAKNFGDLSLPRPWSKYSEGSSANKRLKEKKEKKVHGKREQDSKSEQKEDAKKEKITVGKEKKKKKTLKVLEELEDDVEFQDFLSVHKVKSSRKTRSDINAEENDRESKKKRAREENVKVEYDDSDEGENEDEVYDPLGLGDQGSQNDNDKTKEENEEENKNARNSKLSDMDYLRSKVVSSSRKPHKKKESRKDCDSDNDSNNGESSDEGTVDVDTKESDNDDDDDSDDDDDDDDDDGDDINDGDKGENSKESIKFGTIKMRGLPFKVKEKHIKDFFAPLRLLDIRMIENKEGKPTGCAFVDFGSENDIKEALKRDRDCIQGRYIELFRDKEKHSSQIVVKEKPWMKKLAGKEGEEEFESIAESGRLFLRNLTYTCSEEDLQTLFEKYGPLTETYLPLDKTTNKPTGIGFVTFVMPEHAVKAFNELDGKVFQGRYLHILPSKARETKEGVEEVGTSFKSKRDAKKKSSSSQDHNWNTLFLGMNAVADVMADKYNTTKGGILDGASSSSLAVRMALGETQVVTETRKFLVSQRVKLDVFGQPSAKRSKTVIVVKNLPFNTAPDELRTVFAPFGTVARLVLPPSGITALVEFFEPSQAKKAFQKLAYSKFKHVPLYLEWAPLGVFSGEAKEKDLQEAKKDEQIGEDKSKQTVEDKQEDEGDGPENAKGTTVFVKNLNFNTTEDALQKAFCKLGPLLSTVIAKKKDPKKPGNLLSMGYGFVEYKNRSDALQAIKQLQNSSLDDHTLELKMSNRKSAHSVSQRKTATATKQNSSKILVRNVPFEATRKELKELFGTFGEIKTLRLPQKLSESGTHRGFAFVDFLTKQDAKRAFESLCSSTHLYGRRLVLEWAEDEDSVDALRKRTAEHFHGSILF</sequence>
<protein>
    <recommendedName>
        <fullName evidence="7">RRM domain-containing protein</fullName>
    </recommendedName>
</protein>
<feature type="domain" description="RRM" evidence="7">
    <location>
        <begin position="2"/>
        <end position="79"/>
    </location>
</feature>
<dbReference type="InterPro" id="IPR012677">
    <property type="entry name" value="Nucleotide-bd_a/b_plait_sf"/>
</dbReference>
<proteinExistence type="predicted"/>
<feature type="compositionally biased region" description="Basic and acidic residues" evidence="6">
    <location>
        <begin position="223"/>
        <end position="250"/>
    </location>
</feature>
<comment type="subcellular location">
    <subcellularLocation>
        <location evidence="1">Nucleus</location>
    </subcellularLocation>
</comment>
<dbReference type="PANTHER" id="PTHR48039">
    <property type="entry name" value="RNA-BINDING MOTIF PROTEIN 14B"/>
    <property type="match status" value="1"/>
</dbReference>
<feature type="domain" description="RRM" evidence="7">
    <location>
        <begin position="845"/>
        <end position="925"/>
    </location>
</feature>
<dbReference type="PANTHER" id="PTHR48039:SF5">
    <property type="entry name" value="RNA-BINDING PROTEIN 28"/>
    <property type="match status" value="1"/>
</dbReference>
<dbReference type="InterPro" id="IPR035979">
    <property type="entry name" value="RBD_domain_sf"/>
</dbReference>
<dbReference type="Proteomes" id="UP001159405">
    <property type="component" value="Unassembled WGS sequence"/>
</dbReference>
<feature type="domain" description="RRM" evidence="7">
    <location>
        <begin position="440"/>
        <end position="518"/>
    </location>
</feature>
<feature type="region of interest" description="Disordered" evidence="6">
    <location>
        <begin position="708"/>
        <end position="741"/>
    </location>
</feature>
<dbReference type="CDD" id="cd12571">
    <property type="entry name" value="RRM6_RBM19"/>
    <property type="match status" value="1"/>
</dbReference>
<accession>A0ABN8NC84</accession>
<dbReference type="EMBL" id="CALNXK010000016">
    <property type="protein sequence ID" value="CAH3103428.1"/>
    <property type="molecule type" value="Genomic_DNA"/>
</dbReference>
<feature type="domain" description="RRM" evidence="7">
    <location>
        <begin position="332"/>
        <end position="407"/>
    </location>
</feature>
<feature type="region of interest" description="Disordered" evidence="6">
    <location>
        <begin position="522"/>
        <end position="546"/>
    </location>
</feature>
<evidence type="ECO:0000313" key="8">
    <source>
        <dbReference type="EMBL" id="CAH3103428.1"/>
    </source>
</evidence>
<reference evidence="8 9" key="1">
    <citation type="submission" date="2022-05" db="EMBL/GenBank/DDBJ databases">
        <authorList>
            <consortium name="Genoscope - CEA"/>
            <person name="William W."/>
        </authorList>
    </citation>
    <scope>NUCLEOTIDE SEQUENCE [LARGE SCALE GENOMIC DNA]</scope>
</reference>
<organism evidence="8 9">
    <name type="scientific">Porites lobata</name>
    <dbReference type="NCBI Taxonomy" id="104759"/>
    <lineage>
        <taxon>Eukaryota</taxon>
        <taxon>Metazoa</taxon>
        <taxon>Cnidaria</taxon>
        <taxon>Anthozoa</taxon>
        <taxon>Hexacorallia</taxon>
        <taxon>Scleractinia</taxon>
        <taxon>Fungiina</taxon>
        <taxon>Poritidae</taxon>
        <taxon>Porites</taxon>
    </lineage>
</organism>
<feature type="compositionally biased region" description="Acidic residues" evidence="6">
    <location>
        <begin position="198"/>
        <end position="210"/>
    </location>
</feature>
<evidence type="ECO:0000256" key="3">
    <source>
        <dbReference type="ARBA" id="ARBA00022884"/>
    </source>
</evidence>
<feature type="compositionally biased region" description="Basic residues" evidence="6">
    <location>
        <begin position="100"/>
        <end position="112"/>
    </location>
</feature>
<feature type="domain" description="RRM" evidence="7">
    <location>
        <begin position="623"/>
        <end position="695"/>
    </location>
</feature>
<dbReference type="SUPFAM" id="SSF54928">
    <property type="entry name" value="RNA-binding domain, RBD"/>
    <property type="match status" value="4"/>
</dbReference>
<evidence type="ECO:0000256" key="5">
    <source>
        <dbReference type="PROSITE-ProRule" id="PRU00176"/>
    </source>
</evidence>
<dbReference type="SMART" id="SM00360">
    <property type="entry name" value="RRM"/>
    <property type="match status" value="6"/>
</dbReference>
<dbReference type="InterPro" id="IPR034421">
    <property type="entry name" value="RBM19_RRM6"/>
</dbReference>
<evidence type="ECO:0000256" key="6">
    <source>
        <dbReference type="SAM" id="MobiDB-lite"/>
    </source>
</evidence>
<keyword evidence="9" id="KW-1185">Reference proteome</keyword>